<gene>
    <name evidence="1" type="ORF">RIMI_LOCUS19659687</name>
</gene>
<keyword evidence="2" id="KW-1185">Reference proteome</keyword>
<protein>
    <submittedName>
        <fullName evidence="1">Uncharacterized protein</fullName>
    </submittedName>
</protein>
<dbReference type="EMBL" id="CAUEEQ010063464">
    <property type="protein sequence ID" value="CAJ0964839.1"/>
    <property type="molecule type" value="Genomic_DNA"/>
</dbReference>
<organism evidence="1 2">
    <name type="scientific">Ranitomeya imitator</name>
    <name type="common">mimic poison frog</name>
    <dbReference type="NCBI Taxonomy" id="111125"/>
    <lineage>
        <taxon>Eukaryota</taxon>
        <taxon>Metazoa</taxon>
        <taxon>Chordata</taxon>
        <taxon>Craniata</taxon>
        <taxon>Vertebrata</taxon>
        <taxon>Euteleostomi</taxon>
        <taxon>Amphibia</taxon>
        <taxon>Batrachia</taxon>
        <taxon>Anura</taxon>
        <taxon>Neobatrachia</taxon>
        <taxon>Hyloidea</taxon>
        <taxon>Dendrobatidae</taxon>
        <taxon>Dendrobatinae</taxon>
        <taxon>Ranitomeya</taxon>
    </lineage>
</organism>
<evidence type="ECO:0000313" key="1">
    <source>
        <dbReference type="EMBL" id="CAJ0964839.1"/>
    </source>
</evidence>
<name>A0ABN9MDI6_9NEOB</name>
<proteinExistence type="predicted"/>
<accession>A0ABN9MDI6</accession>
<reference evidence="1" key="1">
    <citation type="submission" date="2023-07" db="EMBL/GenBank/DDBJ databases">
        <authorList>
            <person name="Stuckert A."/>
        </authorList>
    </citation>
    <scope>NUCLEOTIDE SEQUENCE</scope>
</reference>
<dbReference type="Proteomes" id="UP001176940">
    <property type="component" value="Unassembled WGS sequence"/>
</dbReference>
<sequence length="66" mass="7672">MDEQGRFGKLTKNAIFILRPIKWLSVWANVLAKACICCGTNIDSFHKRTLLYMTQNKRLCFFVTNC</sequence>
<comment type="caution">
    <text evidence="1">The sequence shown here is derived from an EMBL/GenBank/DDBJ whole genome shotgun (WGS) entry which is preliminary data.</text>
</comment>
<evidence type="ECO:0000313" key="2">
    <source>
        <dbReference type="Proteomes" id="UP001176940"/>
    </source>
</evidence>